<sequence>MPNKHLYLNLYENLKQQIIEGQYQSDDKFPSKRALSQHLSISHTTIEHAYQLLLDEGYIYSKPRSGYFVSDIETLPIINRNATHLNESPNQTNAYSSNEVSNNENNNETLAFNLSEIDAEYFPMKQFRKYARDAFEDDQLSLLQRTNPKGEWQLRQEIAHYLFNSRGVTCHPEQIIIGSSTEQLINLVTDILNKPQFYIENPSYPPIKKILDKKQIKYKQITVEKTGIALEAFKKFNHNVAYVTPSHQFPTGYVMNLKKRTQLIQWAQQSEQRYIIEDDYDSEFRYFGKPIPALQSLDTKDKVIYISTFSKSLYPSCRMAYLVLPKNLCSRYDTLSNKESNTVPTHLQKMVASFMESGSFERHLNKMRKVYKAKLKFIIDALTPYQEQLEVNGAFAGMHFTLTVRNGLTLEECLKRAKQNNLKIIPFNEYDQNLQDVKFILGFGGIPFSKLEIHTQALIKTLIKK</sequence>
<dbReference type="EMBL" id="BKAX01000001">
    <property type="protein sequence ID" value="GEQ04173.1"/>
    <property type="molecule type" value="Genomic_DNA"/>
</dbReference>
<dbReference type="CDD" id="cd07377">
    <property type="entry name" value="WHTH_GntR"/>
    <property type="match status" value="1"/>
</dbReference>
<evidence type="ECO:0000313" key="11">
    <source>
        <dbReference type="Proteomes" id="UP000255277"/>
    </source>
</evidence>
<dbReference type="STRING" id="1293.SH09_01955"/>
<keyword evidence="6" id="KW-0238">DNA-binding</keyword>
<dbReference type="Gene3D" id="1.10.10.10">
    <property type="entry name" value="Winged helix-like DNA-binding domain superfamily/Winged helix DNA-binding domain"/>
    <property type="match status" value="1"/>
</dbReference>
<gene>
    <name evidence="10" type="primary">gabR_1</name>
    <name evidence="10" type="ORF">NCTC12195_00930</name>
    <name evidence="9" type="ORF">SGA02_00010</name>
</gene>
<dbReference type="OrthoDB" id="9808770at2"/>
<evidence type="ECO:0000256" key="7">
    <source>
        <dbReference type="ARBA" id="ARBA00023163"/>
    </source>
</evidence>
<evidence type="ECO:0000313" key="10">
    <source>
        <dbReference type="EMBL" id="SUM31498.1"/>
    </source>
</evidence>
<feature type="domain" description="HTH gntR-type" evidence="8">
    <location>
        <begin position="4"/>
        <end position="72"/>
    </location>
</feature>
<dbReference type="InterPro" id="IPR036388">
    <property type="entry name" value="WH-like_DNA-bd_sf"/>
</dbReference>
<name>A0A0D0SIL8_STAGA</name>
<evidence type="ECO:0000256" key="4">
    <source>
        <dbReference type="ARBA" id="ARBA00022898"/>
    </source>
</evidence>
<dbReference type="PANTHER" id="PTHR46577">
    <property type="entry name" value="HTH-TYPE TRANSCRIPTIONAL REGULATORY PROTEIN GABR"/>
    <property type="match status" value="1"/>
</dbReference>
<dbReference type="Proteomes" id="UP000321057">
    <property type="component" value="Unassembled WGS sequence"/>
</dbReference>
<accession>A0A0D0SIL8</accession>
<reference evidence="10 11" key="1">
    <citation type="submission" date="2018-06" db="EMBL/GenBank/DDBJ databases">
        <authorList>
            <consortium name="Pathogen Informatics"/>
            <person name="Doyle S."/>
        </authorList>
    </citation>
    <scope>NUCLEOTIDE SEQUENCE [LARGE SCALE GENOMIC DNA]</scope>
    <source>
        <strain evidence="10 11">NCTC12195</strain>
    </source>
</reference>
<keyword evidence="3" id="KW-0808">Transferase</keyword>
<evidence type="ECO:0000256" key="5">
    <source>
        <dbReference type="ARBA" id="ARBA00023015"/>
    </source>
</evidence>
<dbReference type="Gene3D" id="3.40.640.10">
    <property type="entry name" value="Type I PLP-dependent aspartate aminotransferase-like (Major domain)"/>
    <property type="match status" value="1"/>
</dbReference>
<dbReference type="AlphaFoldDB" id="A0A0D0SIL8"/>
<protein>
    <submittedName>
        <fullName evidence="9 10">Transcriptional regulator</fullName>
    </submittedName>
</protein>
<dbReference type="InterPro" id="IPR051446">
    <property type="entry name" value="HTH_trans_reg/aminotransferase"/>
</dbReference>
<keyword evidence="12" id="KW-1185">Reference proteome</keyword>
<keyword evidence="3" id="KW-0032">Aminotransferase</keyword>
<evidence type="ECO:0000259" key="8">
    <source>
        <dbReference type="PROSITE" id="PS50949"/>
    </source>
</evidence>
<dbReference type="GO" id="GO:0030170">
    <property type="term" value="F:pyridoxal phosphate binding"/>
    <property type="evidence" value="ECO:0007669"/>
    <property type="project" value="InterPro"/>
</dbReference>
<dbReference type="GO" id="GO:0003677">
    <property type="term" value="F:DNA binding"/>
    <property type="evidence" value="ECO:0007669"/>
    <property type="project" value="UniProtKB-KW"/>
</dbReference>
<evidence type="ECO:0000256" key="3">
    <source>
        <dbReference type="ARBA" id="ARBA00022576"/>
    </source>
</evidence>
<dbReference type="InterPro" id="IPR004839">
    <property type="entry name" value="Aminotransferase_I/II_large"/>
</dbReference>
<dbReference type="PROSITE" id="PS50949">
    <property type="entry name" value="HTH_GNTR"/>
    <property type="match status" value="1"/>
</dbReference>
<evidence type="ECO:0000256" key="6">
    <source>
        <dbReference type="ARBA" id="ARBA00023125"/>
    </source>
</evidence>
<proteinExistence type="inferred from homology"/>
<dbReference type="SUPFAM" id="SSF53383">
    <property type="entry name" value="PLP-dependent transferases"/>
    <property type="match status" value="1"/>
</dbReference>
<dbReference type="InterPro" id="IPR036390">
    <property type="entry name" value="WH_DNA-bd_sf"/>
</dbReference>
<comment type="cofactor">
    <cofactor evidence="1">
        <name>pyridoxal 5'-phosphate</name>
        <dbReference type="ChEBI" id="CHEBI:597326"/>
    </cofactor>
</comment>
<dbReference type="InterPro" id="IPR015424">
    <property type="entry name" value="PyrdxlP-dep_Trfase"/>
</dbReference>
<comment type="similarity">
    <text evidence="2">In the C-terminal section; belongs to the class-I pyridoxal-phosphate-dependent aminotransferase family.</text>
</comment>
<dbReference type="SMART" id="SM00345">
    <property type="entry name" value="HTH_GNTR"/>
    <property type="match status" value="1"/>
</dbReference>
<keyword evidence="4" id="KW-0663">Pyridoxal phosphate</keyword>
<dbReference type="RefSeq" id="WP_042737943.1">
    <property type="nucleotide sequence ID" value="NZ_BKAX01000001.1"/>
</dbReference>
<dbReference type="Proteomes" id="UP000255277">
    <property type="component" value="Unassembled WGS sequence"/>
</dbReference>
<evidence type="ECO:0000256" key="2">
    <source>
        <dbReference type="ARBA" id="ARBA00005384"/>
    </source>
</evidence>
<keyword evidence="7" id="KW-0804">Transcription</keyword>
<dbReference type="GO" id="GO:0008483">
    <property type="term" value="F:transaminase activity"/>
    <property type="evidence" value="ECO:0007669"/>
    <property type="project" value="UniProtKB-KW"/>
</dbReference>
<dbReference type="EMBL" id="UHDK01000001">
    <property type="protein sequence ID" value="SUM31498.1"/>
    <property type="molecule type" value="Genomic_DNA"/>
</dbReference>
<reference evidence="9 12" key="2">
    <citation type="submission" date="2019-07" db="EMBL/GenBank/DDBJ databases">
        <title>Whole genome shotgun sequence of Staphylococcus gallinarum NBRC 109767.</title>
        <authorList>
            <person name="Hosoyama A."/>
            <person name="Uohara A."/>
            <person name="Ohji S."/>
            <person name="Ichikawa N."/>
        </authorList>
    </citation>
    <scope>NUCLEOTIDE SEQUENCE [LARGE SCALE GENOMIC DNA]</scope>
    <source>
        <strain evidence="9 12">NBRC 109767</strain>
    </source>
</reference>
<dbReference type="PANTHER" id="PTHR46577:SF1">
    <property type="entry name" value="HTH-TYPE TRANSCRIPTIONAL REGULATORY PROTEIN GABR"/>
    <property type="match status" value="1"/>
</dbReference>
<dbReference type="InterPro" id="IPR000524">
    <property type="entry name" value="Tscrpt_reg_HTH_GntR"/>
</dbReference>
<dbReference type="Pfam" id="PF00392">
    <property type="entry name" value="GntR"/>
    <property type="match status" value="1"/>
</dbReference>
<dbReference type="Pfam" id="PF00155">
    <property type="entry name" value="Aminotran_1_2"/>
    <property type="match status" value="1"/>
</dbReference>
<dbReference type="CDD" id="cd00609">
    <property type="entry name" value="AAT_like"/>
    <property type="match status" value="1"/>
</dbReference>
<evidence type="ECO:0000313" key="9">
    <source>
        <dbReference type="EMBL" id="GEQ04173.1"/>
    </source>
</evidence>
<dbReference type="InterPro" id="IPR015421">
    <property type="entry name" value="PyrdxlP-dep_Trfase_major"/>
</dbReference>
<evidence type="ECO:0000256" key="1">
    <source>
        <dbReference type="ARBA" id="ARBA00001933"/>
    </source>
</evidence>
<organism evidence="10 11">
    <name type="scientific">Staphylococcus gallinarum</name>
    <dbReference type="NCBI Taxonomy" id="1293"/>
    <lineage>
        <taxon>Bacteria</taxon>
        <taxon>Bacillati</taxon>
        <taxon>Bacillota</taxon>
        <taxon>Bacilli</taxon>
        <taxon>Bacillales</taxon>
        <taxon>Staphylococcaceae</taxon>
        <taxon>Staphylococcus</taxon>
    </lineage>
</organism>
<evidence type="ECO:0000313" key="12">
    <source>
        <dbReference type="Proteomes" id="UP000321057"/>
    </source>
</evidence>
<dbReference type="SUPFAM" id="SSF46785">
    <property type="entry name" value="Winged helix' DNA-binding domain"/>
    <property type="match status" value="1"/>
</dbReference>
<dbReference type="GO" id="GO:0003700">
    <property type="term" value="F:DNA-binding transcription factor activity"/>
    <property type="evidence" value="ECO:0007669"/>
    <property type="project" value="InterPro"/>
</dbReference>
<keyword evidence="5" id="KW-0805">Transcription regulation</keyword>